<dbReference type="PRINTS" id="PR00260">
    <property type="entry name" value="CHEMTRNSDUCR"/>
</dbReference>
<evidence type="ECO:0000313" key="7">
    <source>
        <dbReference type="EMBL" id="MEK8047822.1"/>
    </source>
</evidence>
<feature type="domain" description="Methyl-accepting transducer" evidence="5">
    <location>
        <begin position="270"/>
        <end position="499"/>
    </location>
</feature>
<dbReference type="InterPro" id="IPR051310">
    <property type="entry name" value="MCP_chemotaxis"/>
</dbReference>
<proteinExistence type="inferred from homology"/>
<accession>A0ABU9CB35</accession>
<dbReference type="CDD" id="cd11386">
    <property type="entry name" value="MCP_signal"/>
    <property type="match status" value="1"/>
</dbReference>
<comment type="caution">
    <text evidence="7">The sequence shown here is derived from an EMBL/GenBank/DDBJ whole genome shotgun (WGS) entry which is preliminary data.</text>
</comment>
<dbReference type="PROSITE" id="PS50885">
    <property type="entry name" value="HAMP"/>
    <property type="match status" value="1"/>
</dbReference>
<organism evidence="7 8">
    <name type="scientific">Ideonella margarita</name>
    <dbReference type="NCBI Taxonomy" id="2984191"/>
    <lineage>
        <taxon>Bacteria</taxon>
        <taxon>Pseudomonadati</taxon>
        <taxon>Pseudomonadota</taxon>
        <taxon>Betaproteobacteria</taxon>
        <taxon>Burkholderiales</taxon>
        <taxon>Sphaerotilaceae</taxon>
        <taxon>Ideonella</taxon>
    </lineage>
</organism>
<feature type="domain" description="HAMP" evidence="6">
    <location>
        <begin position="213"/>
        <end position="265"/>
    </location>
</feature>
<dbReference type="PANTHER" id="PTHR43531">
    <property type="entry name" value="PROTEIN ICFG"/>
    <property type="match status" value="1"/>
</dbReference>
<feature type="transmembrane region" description="Helical" evidence="4">
    <location>
        <begin position="192"/>
        <end position="211"/>
    </location>
</feature>
<evidence type="ECO:0000256" key="1">
    <source>
        <dbReference type="ARBA" id="ARBA00022481"/>
    </source>
</evidence>
<evidence type="ECO:0000313" key="8">
    <source>
        <dbReference type="Proteomes" id="UP001379945"/>
    </source>
</evidence>
<evidence type="ECO:0000259" key="5">
    <source>
        <dbReference type="PROSITE" id="PS50111"/>
    </source>
</evidence>
<keyword evidence="4" id="KW-1133">Transmembrane helix</keyword>
<keyword evidence="1" id="KW-0488">Methylation</keyword>
<dbReference type="Gene3D" id="1.10.287.950">
    <property type="entry name" value="Methyl-accepting chemotaxis protein"/>
    <property type="match status" value="1"/>
</dbReference>
<keyword evidence="3" id="KW-0807">Transducer</keyword>
<dbReference type="PANTHER" id="PTHR43531:SF14">
    <property type="entry name" value="METHYL-ACCEPTING CHEMOTAXIS PROTEIN I-RELATED"/>
    <property type="match status" value="1"/>
</dbReference>
<name>A0ABU9CB35_9BURK</name>
<keyword evidence="4" id="KW-0812">Transmembrane</keyword>
<dbReference type="PROSITE" id="PS50111">
    <property type="entry name" value="CHEMOTAXIS_TRANSDUC_2"/>
    <property type="match status" value="1"/>
</dbReference>
<keyword evidence="8" id="KW-1185">Reference proteome</keyword>
<reference evidence="7 8" key="1">
    <citation type="submission" date="2024-04" db="EMBL/GenBank/DDBJ databases">
        <title>Novel species of the genus Ideonella isolated from streams.</title>
        <authorList>
            <person name="Lu H."/>
        </authorList>
    </citation>
    <scope>NUCLEOTIDE SEQUENCE [LARGE SCALE GENOMIC DNA]</scope>
    <source>
        <strain evidence="7 8">LYT19W</strain>
    </source>
</reference>
<evidence type="ECO:0000256" key="2">
    <source>
        <dbReference type="ARBA" id="ARBA00029447"/>
    </source>
</evidence>
<gene>
    <name evidence="7" type="ORF">AACH00_15785</name>
</gene>
<dbReference type="Pfam" id="PF12729">
    <property type="entry name" value="4HB_MCP_1"/>
    <property type="match status" value="1"/>
</dbReference>
<dbReference type="SMART" id="SM00283">
    <property type="entry name" value="MA"/>
    <property type="match status" value="1"/>
</dbReference>
<dbReference type="RefSeq" id="WP_341400128.1">
    <property type="nucleotide sequence ID" value="NZ_JBBUTI010000011.1"/>
</dbReference>
<evidence type="ECO:0000256" key="3">
    <source>
        <dbReference type="PROSITE-ProRule" id="PRU00284"/>
    </source>
</evidence>
<dbReference type="SUPFAM" id="SSF58104">
    <property type="entry name" value="Methyl-accepting chemotaxis protein (MCP) signaling domain"/>
    <property type="match status" value="1"/>
</dbReference>
<dbReference type="InterPro" id="IPR047347">
    <property type="entry name" value="YvaQ-like_sensor"/>
</dbReference>
<dbReference type="Proteomes" id="UP001379945">
    <property type="component" value="Unassembled WGS sequence"/>
</dbReference>
<dbReference type="EMBL" id="JBBUTI010000011">
    <property type="protein sequence ID" value="MEK8047822.1"/>
    <property type="molecule type" value="Genomic_DNA"/>
</dbReference>
<evidence type="ECO:0000256" key="4">
    <source>
        <dbReference type="SAM" id="Phobius"/>
    </source>
</evidence>
<evidence type="ECO:0000259" key="6">
    <source>
        <dbReference type="PROSITE" id="PS50885"/>
    </source>
</evidence>
<sequence length="517" mass="54776">MGMRVAMGISARLLCVVAVLVSGLLAVGALAFVNLQAVSENADLAENRRVPQLNDIAQVELNITRVSLQLRHAILARTPEERRLALGDIGAKRVLIDNALKDYAARLDTKEGRQRFEALPALVRNFWEAGEANLALIQADRKDEAFAYLVDKTIPARNKLLVVLDDTVRYQTRELSGDIAQINDAVGTTLRGLVLAFAVLSAALVAFALWLRATLKLRVSAAQGVAERVRDGDLSGAVNDAARDELSPLLSALRDMQNSLTEVVQNVRQGAESVSSASAEIAQGNADLSSRTEQQASALQQTAATMAQLGTTVQHNAQHASEANRLAAEAAKVAAEGGTLMSEVVSNMGGISDASRRIGDIITVIDGIAFQTNILALNAAIEAARAGEHGRGFAVVAGEVRGLAARSAAAAQEIKHLVATSVDRVDQGSNLVARTGQTMEDIVRSIQRVTDIMEEISSASQEQSRSVVEVGRAVEQMDQSTQANAALVEQAAAAAESMRSQATGLVAAVSGFRLQMH</sequence>
<dbReference type="Pfam" id="PF00015">
    <property type="entry name" value="MCPsignal"/>
    <property type="match status" value="1"/>
</dbReference>
<dbReference type="InterPro" id="IPR024478">
    <property type="entry name" value="HlyB_4HB_MCP"/>
</dbReference>
<dbReference type="CDD" id="cd19411">
    <property type="entry name" value="MCP2201-like_sensor"/>
    <property type="match status" value="1"/>
</dbReference>
<protein>
    <submittedName>
        <fullName evidence="7">Methyl-accepting chemotaxis protein</fullName>
    </submittedName>
</protein>
<dbReference type="InterPro" id="IPR004090">
    <property type="entry name" value="Chemotax_Me-accpt_rcpt"/>
</dbReference>
<comment type="similarity">
    <text evidence="2">Belongs to the methyl-accepting chemotaxis (MCP) protein family.</text>
</comment>
<dbReference type="InterPro" id="IPR004089">
    <property type="entry name" value="MCPsignal_dom"/>
</dbReference>
<keyword evidence="4" id="KW-0472">Membrane</keyword>
<dbReference type="InterPro" id="IPR003660">
    <property type="entry name" value="HAMP_dom"/>
</dbReference>